<dbReference type="Pfam" id="PF08743">
    <property type="entry name" value="Nse4_C"/>
    <property type="match status" value="1"/>
</dbReference>
<dbReference type="PANTHER" id="PTHR16140">
    <property type="entry name" value="NON-STRUCTURAL MAINTENANCE OF CHROMOSOMES ELEMENT 4"/>
    <property type="match status" value="1"/>
</dbReference>
<protein>
    <recommendedName>
        <fullName evidence="7">Non-structural maintenance of chromosomes element 4</fullName>
    </recommendedName>
</protein>
<feature type="domain" description="Non-structural maintenance of chromosome element 4 C-terminal" evidence="9">
    <location>
        <begin position="208"/>
        <end position="292"/>
    </location>
</feature>
<dbReference type="GO" id="GO:0005634">
    <property type="term" value="C:nucleus"/>
    <property type="evidence" value="ECO:0007669"/>
    <property type="project" value="UniProtKB-SubCell"/>
</dbReference>
<dbReference type="PANTHER" id="PTHR16140:SF0">
    <property type="entry name" value="NON-STRUCTURAL MAINTENANCE OF CHROMOSOMES ELEMENT 4"/>
    <property type="match status" value="1"/>
</dbReference>
<keyword evidence="10" id="KW-1185">Reference proteome</keyword>
<reference evidence="11" key="1">
    <citation type="submission" date="2025-08" db="UniProtKB">
        <authorList>
            <consortium name="RefSeq"/>
        </authorList>
    </citation>
    <scope>IDENTIFICATION</scope>
    <source>
        <strain evidence="11">11010-0011.00</strain>
        <tissue evidence="11">Whole body</tissue>
    </source>
</reference>
<evidence type="ECO:0000256" key="5">
    <source>
        <dbReference type="ARBA" id="ARBA00023204"/>
    </source>
</evidence>
<keyword evidence="4 7" id="KW-0233">DNA recombination</keyword>
<dbReference type="AlphaFoldDB" id="A0A6J2TAV1"/>
<proteinExistence type="inferred from homology"/>
<dbReference type="CTD" id="34434"/>
<dbReference type="GO" id="GO:0030915">
    <property type="term" value="C:Smc5-Smc6 complex"/>
    <property type="evidence" value="ECO:0007669"/>
    <property type="project" value="UniProtKB-UniRule"/>
</dbReference>
<evidence type="ECO:0000256" key="6">
    <source>
        <dbReference type="ARBA" id="ARBA00023242"/>
    </source>
</evidence>
<dbReference type="GeneID" id="115622316"/>
<dbReference type="OrthoDB" id="361242at2759"/>
<dbReference type="Proteomes" id="UP000504634">
    <property type="component" value="Unplaced"/>
</dbReference>
<dbReference type="InterPro" id="IPR014854">
    <property type="entry name" value="Nse4_C"/>
</dbReference>
<feature type="compositionally biased region" description="Basic and acidic residues" evidence="8">
    <location>
        <begin position="167"/>
        <end position="186"/>
    </location>
</feature>
<sequence length="300" mass="34033">MASFSTQNESIPTMTPDEIAQEERIIKLHDLIEQNIIIEQEVEGKPFEDSVTAIENIIRKANTIVKGYEQRQTNSLELVLDTELLRRNHEVIGKAIQCSSTITDTMFCKAISDVVCDADGTEDWDKLCGIALKYGRSLFTNTSILPFIDVKPKEHIPKQRSQRPKKTNVEEKRPSTSHKLERKDEGSAVVSNIHKEIKMIYKAGNCQPIPFFKLIIDPDNFMNTVHNALNVSFLVRENVISISKGVDGLPQVGVVTNPTEIADNEPLQNICRIDAKLWQRFIKHYNIKKPMLTSFKNAES</sequence>
<dbReference type="RefSeq" id="XP_030372082.1">
    <property type="nucleotide sequence ID" value="XM_030516222.1"/>
</dbReference>
<comment type="similarity">
    <text evidence="2 7">Belongs to the NSE4 family.</text>
</comment>
<evidence type="ECO:0000313" key="10">
    <source>
        <dbReference type="Proteomes" id="UP000504634"/>
    </source>
</evidence>
<evidence type="ECO:0000256" key="2">
    <source>
        <dbReference type="ARBA" id="ARBA00008997"/>
    </source>
</evidence>
<keyword evidence="3 7" id="KW-0227">DNA damage</keyword>
<keyword evidence="5 7" id="KW-0234">DNA repair</keyword>
<evidence type="ECO:0000259" key="9">
    <source>
        <dbReference type="Pfam" id="PF08743"/>
    </source>
</evidence>
<accession>A0A6J2TAV1</accession>
<comment type="subunit">
    <text evidence="7">Component of the SMC5-SMC6 complex.</text>
</comment>
<evidence type="ECO:0000256" key="3">
    <source>
        <dbReference type="ARBA" id="ARBA00022763"/>
    </source>
</evidence>
<feature type="region of interest" description="Disordered" evidence="8">
    <location>
        <begin position="155"/>
        <end position="187"/>
    </location>
</feature>
<comment type="function">
    <text evidence="7">Component of the SMC5-SMC6 complex, that promotes sister chromatid alignment after DNA damage and facilitates double-stranded DNA breaks (DSBs) repair via homologous recombination between sister chromatids.</text>
</comment>
<dbReference type="GO" id="GO:0006310">
    <property type="term" value="P:DNA recombination"/>
    <property type="evidence" value="ECO:0007669"/>
    <property type="project" value="UniProtKB-UniRule"/>
</dbReference>
<organism evidence="10 11">
    <name type="scientific">Drosophila lebanonensis</name>
    <name type="common">Fruit fly</name>
    <name type="synonym">Scaptodrosophila lebanonensis</name>
    <dbReference type="NCBI Taxonomy" id="7225"/>
    <lineage>
        <taxon>Eukaryota</taxon>
        <taxon>Metazoa</taxon>
        <taxon>Ecdysozoa</taxon>
        <taxon>Arthropoda</taxon>
        <taxon>Hexapoda</taxon>
        <taxon>Insecta</taxon>
        <taxon>Pterygota</taxon>
        <taxon>Neoptera</taxon>
        <taxon>Endopterygota</taxon>
        <taxon>Diptera</taxon>
        <taxon>Brachycera</taxon>
        <taxon>Muscomorpha</taxon>
        <taxon>Ephydroidea</taxon>
        <taxon>Drosophilidae</taxon>
        <taxon>Scaptodrosophila</taxon>
    </lineage>
</organism>
<dbReference type="InterPro" id="IPR027786">
    <property type="entry name" value="Nse4/EID"/>
</dbReference>
<name>A0A6J2TAV1_DROLE</name>
<comment type="subcellular location">
    <subcellularLocation>
        <location evidence="1 7">Nucleus</location>
    </subcellularLocation>
</comment>
<evidence type="ECO:0000256" key="7">
    <source>
        <dbReference type="RuleBase" id="RU365071"/>
    </source>
</evidence>
<evidence type="ECO:0000256" key="1">
    <source>
        <dbReference type="ARBA" id="ARBA00004123"/>
    </source>
</evidence>
<evidence type="ECO:0000256" key="8">
    <source>
        <dbReference type="SAM" id="MobiDB-lite"/>
    </source>
</evidence>
<evidence type="ECO:0000256" key="4">
    <source>
        <dbReference type="ARBA" id="ARBA00023172"/>
    </source>
</evidence>
<keyword evidence="6 7" id="KW-0539">Nucleus</keyword>
<evidence type="ECO:0000313" key="11">
    <source>
        <dbReference type="RefSeq" id="XP_030372082.1"/>
    </source>
</evidence>
<gene>
    <name evidence="11" type="primary">LOC115622316</name>
</gene>
<dbReference type="GO" id="GO:0006281">
    <property type="term" value="P:DNA repair"/>
    <property type="evidence" value="ECO:0007669"/>
    <property type="project" value="UniProtKB-UniRule"/>
</dbReference>